<dbReference type="Proteomes" id="UP000472240">
    <property type="component" value="Chromosome 22"/>
</dbReference>
<feature type="transmembrane region" description="Helical" evidence="15">
    <location>
        <begin position="204"/>
        <end position="228"/>
    </location>
</feature>
<evidence type="ECO:0000256" key="6">
    <source>
        <dbReference type="ARBA" id="ARBA00022737"/>
    </source>
</evidence>
<keyword evidence="9 15" id="KW-0472">Membrane</keyword>
<dbReference type="RefSeq" id="XP_032950049.1">
    <property type="nucleotide sequence ID" value="XM_033094158.1"/>
</dbReference>
<keyword evidence="21" id="KW-1185">Reference proteome</keyword>
<dbReference type="InterPro" id="IPR015631">
    <property type="entry name" value="CD2/SLAM_rcpt"/>
</dbReference>
<feature type="domain" description="Immunoglobulin V-set" evidence="18">
    <location>
        <begin position="29"/>
        <end position="120"/>
    </location>
</feature>
<dbReference type="InterPro" id="IPR008424">
    <property type="entry name" value="Ig_C2-set"/>
</dbReference>
<reference evidence="19 22" key="4">
    <citation type="journal article" date="2020" name="Nature">
        <title>Six reference-quality genomes reveal evolution of bat adaptations.</title>
        <authorList>
            <person name="Jebb D."/>
            <person name="Huang Z."/>
            <person name="Pippel M."/>
            <person name="Hughes G.M."/>
            <person name="Lavrichenko K."/>
            <person name="Devanna P."/>
            <person name="Winkler S."/>
            <person name="Jermiin L.S."/>
            <person name="Skirmuntt E.C."/>
            <person name="Katzourakis A."/>
            <person name="Burkitt-Gray L."/>
            <person name="Ray D.A."/>
            <person name="Sullivan K.A.M."/>
            <person name="Roscito J.G."/>
            <person name="Kirilenko B.M."/>
            <person name="Davalos L.M."/>
            <person name="Corthals A.P."/>
            <person name="Power M.L."/>
            <person name="Jones G."/>
            <person name="Ransome R.D."/>
            <person name="Dechmann D.K.N."/>
            <person name="Locatelli A.G."/>
            <person name="Puechmaille S.J."/>
            <person name="Fedrigo O."/>
            <person name="Jarvis E.D."/>
            <person name="Hiller M."/>
            <person name="Vernes S.C."/>
            <person name="Myers E.W."/>
            <person name="Teeling E.C."/>
        </authorList>
    </citation>
    <scope>NUCLEOTIDE SEQUENCE [LARGE SCALE GENOMIC DNA]</scope>
    <source>
        <strain evidence="19">MRhiFer1</strain>
        <tissue evidence="19">Lung</tissue>
    </source>
</reference>
<feature type="compositionally biased region" description="Low complexity" evidence="14">
    <location>
        <begin position="263"/>
        <end position="272"/>
    </location>
</feature>
<keyword evidence="4 15" id="KW-0812">Transmembrane</keyword>
<dbReference type="GO" id="GO:0009897">
    <property type="term" value="C:external side of plasma membrane"/>
    <property type="evidence" value="ECO:0007669"/>
    <property type="project" value="Ensembl"/>
</dbReference>
<evidence type="ECO:0000256" key="3">
    <source>
        <dbReference type="ARBA" id="ARBA00022475"/>
    </source>
</evidence>
<dbReference type="GO" id="GO:0005102">
    <property type="term" value="F:signaling receptor binding"/>
    <property type="evidence" value="ECO:0007669"/>
    <property type="project" value="Ensembl"/>
</dbReference>
<evidence type="ECO:0000313" key="21">
    <source>
        <dbReference type="Proteomes" id="UP000472240"/>
    </source>
</evidence>
<dbReference type="InterPro" id="IPR036179">
    <property type="entry name" value="Ig-like_dom_sf"/>
</dbReference>
<feature type="chain" id="PRO_5044626518" description="T-cell surface antigen CD2" evidence="16">
    <location>
        <begin position="25"/>
        <end position="342"/>
    </location>
</feature>
<dbReference type="Pfam" id="PF07686">
    <property type="entry name" value="V-set"/>
    <property type="match status" value="1"/>
</dbReference>
<proteinExistence type="predicted"/>
<dbReference type="GO" id="GO:0032757">
    <property type="term" value="P:positive regulation of interleukin-8 production"/>
    <property type="evidence" value="ECO:0007669"/>
    <property type="project" value="Ensembl"/>
</dbReference>
<dbReference type="EMBL" id="JACAGC010000021">
    <property type="protein sequence ID" value="KAF6292577.1"/>
    <property type="molecule type" value="Genomic_DNA"/>
</dbReference>
<evidence type="ECO:0000256" key="14">
    <source>
        <dbReference type="SAM" id="MobiDB-lite"/>
    </source>
</evidence>
<comment type="subcellular location">
    <subcellularLocation>
        <location evidence="1">Cell membrane</location>
        <topology evidence="1">Single-pass type I membrane protein</topology>
    </subcellularLocation>
</comment>
<sequence>MSFACQILANFLLIFICFTKGAAPTDIIVLGKLGHDINLNIPEFQMNDTVDDIKWGKNSTKVAQYSVKKKTYQREEKYHIFKNGTLKIKRLERNDSGTYKAEVYDWYGKHILGKQFDLRILEAVSKPNMSWSCTNTTLTCRVTSGTNPKLKLYQNGKSVREDNKVIVYKWSNLNTVQFKCTASNDVSEESRMEKIKCSEQGMNIYLILGICVGGIILLVFLALLILYISRRKKQPRRRNGEELDIRAHRITSEERSRKPHQIPGSAPQNPAASQPPPPPGHRTQAPGHRPPPPGHRVQHQPQHQPQKRPLPPSGTQGHQQKGPPLPRPRVQPKPPRGATENS</sequence>
<organism evidence="20 21">
    <name type="scientific">Rhinolophus ferrumequinum</name>
    <name type="common">Greater horseshoe bat</name>
    <dbReference type="NCBI Taxonomy" id="59479"/>
    <lineage>
        <taxon>Eukaryota</taxon>
        <taxon>Metazoa</taxon>
        <taxon>Chordata</taxon>
        <taxon>Craniata</taxon>
        <taxon>Vertebrata</taxon>
        <taxon>Euteleostomi</taxon>
        <taxon>Mammalia</taxon>
        <taxon>Eutheria</taxon>
        <taxon>Laurasiatheria</taxon>
        <taxon>Chiroptera</taxon>
        <taxon>Yinpterochiroptera</taxon>
        <taxon>Rhinolophoidea</taxon>
        <taxon>Rhinolophidae</taxon>
        <taxon>Rhinolophinae</taxon>
        <taxon>Rhinolophus</taxon>
    </lineage>
</organism>
<keyword evidence="8 15" id="KW-1133">Transmembrane helix</keyword>
<evidence type="ECO:0000259" key="17">
    <source>
        <dbReference type="Pfam" id="PF05790"/>
    </source>
</evidence>
<gene>
    <name evidence="20" type="primary">CD2</name>
    <name evidence="19" type="ORF">mRhiFer1_002444</name>
</gene>
<evidence type="ECO:0000256" key="5">
    <source>
        <dbReference type="ARBA" id="ARBA00022729"/>
    </source>
</evidence>
<dbReference type="GO" id="GO:0032729">
    <property type="term" value="P:positive regulation of type II interferon production"/>
    <property type="evidence" value="ECO:0007669"/>
    <property type="project" value="Ensembl"/>
</dbReference>
<dbReference type="OrthoDB" id="8439544at2759"/>
<dbReference type="InterPro" id="IPR013106">
    <property type="entry name" value="Ig_V-set"/>
</dbReference>
<evidence type="ECO:0000256" key="11">
    <source>
        <dbReference type="ARBA" id="ARBA00023180"/>
    </source>
</evidence>
<evidence type="ECO:0000313" key="19">
    <source>
        <dbReference type="EMBL" id="KAF6292577.1"/>
    </source>
</evidence>
<dbReference type="Ensembl" id="ENSRFET00010029457.1">
    <property type="protein sequence ID" value="ENSRFEP00010027116.1"/>
    <property type="gene ID" value="ENSRFEG00010018050.1"/>
</dbReference>
<feature type="region of interest" description="Disordered" evidence="14">
    <location>
        <begin position="232"/>
        <end position="342"/>
    </location>
</feature>
<reference evidence="20 21" key="2">
    <citation type="journal article" date="2018" name="Annu Rev Anim Biosci">
        <title>Bat Biology, Genomes, and the Bat1K Project: To Generate Chromosome-Level Genomes for All Living Bat Species.</title>
        <authorList>
            <person name="Teeling E.C."/>
            <person name="Vernes S.C."/>
            <person name="Davalos L.M."/>
            <person name="Ray D.A."/>
            <person name="Gilbert M.T.P."/>
            <person name="Myers E."/>
        </authorList>
    </citation>
    <scope>NUCLEOTIDE SEQUENCE</scope>
</reference>
<dbReference type="GO" id="GO:0034113">
    <property type="term" value="P:heterotypic cell-cell adhesion"/>
    <property type="evidence" value="ECO:0007669"/>
    <property type="project" value="Ensembl"/>
</dbReference>
<dbReference type="GO" id="GO:0030101">
    <property type="term" value="P:natural killer cell activation"/>
    <property type="evidence" value="ECO:0007669"/>
    <property type="project" value="Ensembl"/>
</dbReference>
<dbReference type="GeneTree" id="ENSGT01030000234540"/>
<dbReference type="Proteomes" id="UP000585614">
    <property type="component" value="Unassembled WGS sequence"/>
</dbReference>
<evidence type="ECO:0000256" key="15">
    <source>
        <dbReference type="SAM" id="Phobius"/>
    </source>
</evidence>
<protein>
    <recommendedName>
        <fullName evidence="2">T-cell surface antigen CD2</fullName>
    </recommendedName>
</protein>
<dbReference type="PRINTS" id="PR01870">
    <property type="entry name" value="CD2ANTIGEN"/>
</dbReference>
<dbReference type="GO" id="GO:0005654">
    <property type="term" value="C:nucleoplasm"/>
    <property type="evidence" value="ECO:0007669"/>
    <property type="project" value="Ensembl"/>
</dbReference>
<evidence type="ECO:0000259" key="18">
    <source>
        <dbReference type="Pfam" id="PF07686"/>
    </source>
</evidence>
<keyword evidence="7" id="KW-0130">Cell adhesion</keyword>
<dbReference type="GO" id="GO:0005794">
    <property type="term" value="C:Golgi apparatus"/>
    <property type="evidence" value="ECO:0007669"/>
    <property type="project" value="Ensembl"/>
</dbReference>
<keyword evidence="12" id="KW-0393">Immunoglobulin domain</keyword>
<comment type="subunit">
    <text evidence="13">Interacts with CD48. Interacts with CD58 (LFA-3). Interacts with CD2AP. Interacts with PSTPIP1. Interacts with FCGR3A; this interaction modulates NK cell activation and cytotoxicity.</text>
</comment>
<keyword evidence="10" id="KW-1015">Disulfide bond</keyword>
<dbReference type="Gene3D" id="2.60.40.10">
    <property type="entry name" value="Immunoglobulins"/>
    <property type="match status" value="2"/>
</dbReference>
<dbReference type="OMA" id="DIPNFQM"/>
<evidence type="ECO:0000256" key="12">
    <source>
        <dbReference type="ARBA" id="ARBA00023319"/>
    </source>
</evidence>
<dbReference type="GO" id="GO:0032760">
    <property type="term" value="P:positive regulation of tumor necrosis factor production"/>
    <property type="evidence" value="ECO:0007669"/>
    <property type="project" value="Ensembl"/>
</dbReference>
<evidence type="ECO:0000256" key="16">
    <source>
        <dbReference type="SAM" id="SignalP"/>
    </source>
</evidence>
<dbReference type="PANTHER" id="PTHR12080">
    <property type="entry name" value="SIGNALING LYMPHOCYTIC ACTIVATION MOLECULE"/>
    <property type="match status" value="1"/>
</dbReference>
<evidence type="ECO:0000256" key="1">
    <source>
        <dbReference type="ARBA" id="ARBA00004251"/>
    </source>
</evidence>
<evidence type="ECO:0000313" key="20">
    <source>
        <dbReference type="Ensembl" id="ENSRFEP00010027116.1"/>
    </source>
</evidence>
<feature type="signal peptide" evidence="16">
    <location>
        <begin position="1"/>
        <end position="24"/>
    </location>
</feature>
<dbReference type="Pfam" id="PF05790">
    <property type="entry name" value="C2-set"/>
    <property type="match status" value="1"/>
</dbReference>
<evidence type="ECO:0000256" key="2">
    <source>
        <dbReference type="ARBA" id="ARBA00021368"/>
    </source>
</evidence>
<keyword evidence="6" id="KW-0677">Repeat</keyword>
<evidence type="ECO:0000256" key="10">
    <source>
        <dbReference type="ARBA" id="ARBA00023157"/>
    </source>
</evidence>
<dbReference type="CTD" id="914"/>
<dbReference type="PANTHER" id="PTHR12080:SF54">
    <property type="entry name" value="T-CELL SURFACE ANTIGEN CD2"/>
    <property type="match status" value="1"/>
</dbReference>
<feature type="compositionally biased region" description="Pro residues" evidence="14">
    <location>
        <begin position="323"/>
        <end position="335"/>
    </location>
</feature>
<evidence type="ECO:0000256" key="9">
    <source>
        <dbReference type="ARBA" id="ARBA00023136"/>
    </source>
</evidence>
<dbReference type="AlphaFoldDB" id="A0A671FN77"/>
<evidence type="ECO:0000256" key="7">
    <source>
        <dbReference type="ARBA" id="ARBA00022889"/>
    </source>
</evidence>
<dbReference type="GO" id="GO:0042267">
    <property type="term" value="P:natural killer cell mediated cytotoxicity"/>
    <property type="evidence" value="ECO:0007669"/>
    <property type="project" value="Ensembl"/>
</dbReference>
<dbReference type="KEGG" id="rfq:117015456"/>
<evidence type="ECO:0000313" key="22">
    <source>
        <dbReference type="Proteomes" id="UP000585614"/>
    </source>
</evidence>
<reference evidence="20 21" key="3">
    <citation type="submission" date="2018-12" db="EMBL/GenBank/DDBJ databases">
        <title>G10K-VGP greater horseshoe bat female genome, primary haplotype.</title>
        <authorList>
            <person name="Teeling E."/>
            <person name="Myers G."/>
            <person name="Vernes S."/>
            <person name="Pippel M."/>
            <person name="Winkler S."/>
            <person name="Fedrigo O."/>
            <person name="Rhie A."/>
            <person name="Koren S."/>
            <person name="Phillippy A."/>
            <person name="Lewin H."/>
            <person name="Damas J."/>
            <person name="Howe K."/>
            <person name="Mountcastle J."/>
            <person name="Jarvis E.D."/>
        </authorList>
    </citation>
    <scope>NUCLEOTIDE SEQUENCE [LARGE SCALE GENOMIC DNA]</scope>
</reference>
<accession>A0A671FN77</accession>
<feature type="compositionally biased region" description="Basic and acidic residues" evidence="14">
    <location>
        <begin position="238"/>
        <end position="256"/>
    </location>
</feature>
<dbReference type="GeneID" id="117015456"/>
<reference evidence="20 21" key="1">
    <citation type="journal article" date="2015" name="Annu Rev Anim Biosci">
        <title>The Genome 10K Project: a way forward.</title>
        <authorList>
            <person name="Koepfli K.P."/>
            <person name="Paten B."/>
            <person name="O'Brien S.J."/>
            <person name="Koepfli K.P."/>
            <person name="Paten B."/>
            <person name="Antunes A."/>
            <person name="Belov K."/>
            <person name="Bustamante C."/>
            <person name="Castoe T.A."/>
            <person name="Clawson H."/>
            <person name="Crawford A.J."/>
            <person name="Diekhans M."/>
            <person name="Distel D."/>
            <person name="Durbin R."/>
            <person name="Earl D."/>
            <person name="Fujita M.K."/>
            <person name="Gamble T."/>
            <person name="Georges A."/>
            <person name="Gemmell N."/>
            <person name="Gilbert M.T."/>
            <person name="Graves J.M."/>
            <person name="Green R.E."/>
            <person name="Hickey G."/>
            <person name="Jarvis E.D."/>
            <person name="Johnson W."/>
            <person name="Komissarov A."/>
            <person name="Korf I."/>
            <person name="Kuhn R."/>
            <person name="Larkin D.M."/>
            <person name="Lewin H."/>
            <person name="Lopez J.V."/>
            <person name="Ma J."/>
            <person name="Marques-Bonet T."/>
            <person name="Miller W."/>
            <person name="Murphy R."/>
            <person name="Pevzner P."/>
            <person name="Shapiro B."/>
            <person name="Steiner C."/>
            <person name="Tamazian G."/>
            <person name="Venkatesh B."/>
            <person name="Wang J."/>
            <person name="Wayne R."/>
            <person name="Wiley E."/>
            <person name="Yang H."/>
            <person name="Zhang G."/>
            <person name="Haussler D."/>
            <person name="Ryder O."/>
            <person name="O'Brien S.J."/>
        </authorList>
    </citation>
    <scope>NUCLEOTIDE SEQUENCE</scope>
</reference>
<evidence type="ECO:0000256" key="13">
    <source>
        <dbReference type="ARBA" id="ARBA00046549"/>
    </source>
</evidence>
<name>A0A671FN77_RHIFE</name>
<dbReference type="InterPro" id="IPR015632">
    <property type="entry name" value="CD2"/>
</dbReference>
<dbReference type="SUPFAM" id="SSF48726">
    <property type="entry name" value="Immunoglobulin"/>
    <property type="match status" value="2"/>
</dbReference>
<evidence type="ECO:0000256" key="8">
    <source>
        <dbReference type="ARBA" id="ARBA00022989"/>
    </source>
</evidence>
<keyword evidence="11" id="KW-0325">Glycoprotein</keyword>
<keyword evidence="5 16" id="KW-0732">Signal</keyword>
<evidence type="ECO:0000256" key="4">
    <source>
        <dbReference type="ARBA" id="ARBA00022692"/>
    </source>
</evidence>
<reference evidence="20" key="5">
    <citation type="submission" date="2025-05" db="UniProtKB">
        <authorList>
            <consortium name="Ensembl"/>
        </authorList>
    </citation>
    <scope>IDENTIFICATION</scope>
</reference>
<dbReference type="InterPro" id="IPR013783">
    <property type="entry name" value="Ig-like_fold"/>
</dbReference>
<feature type="domain" description="Immunoglobulin C2-set" evidence="17">
    <location>
        <begin position="129"/>
        <end position="198"/>
    </location>
</feature>
<keyword evidence="3" id="KW-1003">Cell membrane</keyword>